<dbReference type="InterPro" id="IPR009057">
    <property type="entry name" value="Homeodomain-like_sf"/>
</dbReference>
<dbReference type="Gene3D" id="3.40.50.2300">
    <property type="match status" value="1"/>
</dbReference>
<dbReference type="Proteomes" id="UP001165541">
    <property type="component" value="Unassembled WGS sequence"/>
</dbReference>
<dbReference type="EMBL" id="JAMKFE010000008">
    <property type="protein sequence ID" value="MCM5680767.1"/>
    <property type="molecule type" value="Genomic_DNA"/>
</dbReference>
<dbReference type="RefSeq" id="WP_251779213.1">
    <property type="nucleotide sequence ID" value="NZ_JAMKFE010000008.1"/>
</dbReference>
<dbReference type="CDD" id="cd00009">
    <property type="entry name" value="AAA"/>
    <property type="match status" value="1"/>
</dbReference>
<dbReference type="Pfam" id="PF00072">
    <property type="entry name" value="Response_reg"/>
    <property type="match status" value="1"/>
</dbReference>
<dbReference type="PROSITE" id="PS50045">
    <property type="entry name" value="SIGMA54_INTERACT_4"/>
    <property type="match status" value="1"/>
</dbReference>
<dbReference type="InterPro" id="IPR027417">
    <property type="entry name" value="P-loop_NTPase"/>
</dbReference>
<keyword evidence="4" id="KW-0238">DNA-binding</keyword>
<dbReference type="InterPro" id="IPR003593">
    <property type="entry name" value="AAA+_ATPase"/>
</dbReference>
<dbReference type="Pfam" id="PF02954">
    <property type="entry name" value="HTH_8"/>
    <property type="match status" value="1"/>
</dbReference>
<name>A0ABT0YPV1_9BURK</name>
<dbReference type="Gene3D" id="3.40.50.300">
    <property type="entry name" value="P-loop containing nucleotide triphosphate hydrolases"/>
    <property type="match status" value="1"/>
</dbReference>
<protein>
    <submittedName>
        <fullName evidence="9">Sigma-54 dependent transcriptional regulator</fullName>
    </submittedName>
</protein>
<gene>
    <name evidence="9" type="ORF">M8A51_14680</name>
</gene>
<sequence length="448" mass="49166">MKPLVFLIEDDPIVRRGCEQALSLADIAVTAYPDAESALEALGYESPCAVVTDVKLPRRDGLQLLREVQQRDRDLPVILVTGHGDVSMAVDAMRHGAYDFIEKPFASDRLVEVVRRAVDRRQLVLENRELRERLPEHGLHALLGQSPAMQQVRKLVAALAPTAVDLLVQGETGAGKEVLARAIHAASGRRGPFVALNCAALPESVVESELFGHEAGAFTGAVKRRIGKIEHADGGTLFLDEIESMPPAMQLKLLRVLQEREIERLGSNESIAVDCRVIAATKTDLKTLSDQGRFRADLYYRLNVVSIDIPPLRKRPGDVPLLMAHFIKEAATRYRVPPPVWTLQDMGRWQQYDWPGNVRELKNVAERVCLGVDDGLGPKDEPAGSLACRVEAAERAMIKEALREADGNVARAAELLLTPKKTLYDKLGRLGIRAADYAGATVPPASTT</sequence>
<dbReference type="PANTHER" id="PTHR32071">
    <property type="entry name" value="TRANSCRIPTIONAL REGULATORY PROTEIN"/>
    <property type="match status" value="1"/>
</dbReference>
<dbReference type="Gene3D" id="1.10.8.60">
    <property type="match status" value="1"/>
</dbReference>
<dbReference type="SUPFAM" id="SSF52540">
    <property type="entry name" value="P-loop containing nucleoside triphosphate hydrolases"/>
    <property type="match status" value="1"/>
</dbReference>
<dbReference type="Pfam" id="PF25601">
    <property type="entry name" value="AAA_lid_14"/>
    <property type="match status" value="1"/>
</dbReference>
<keyword evidence="2" id="KW-0067">ATP-binding</keyword>
<accession>A0ABT0YPV1</accession>
<dbReference type="InterPro" id="IPR058031">
    <property type="entry name" value="AAA_lid_NorR"/>
</dbReference>
<dbReference type="PROSITE" id="PS00688">
    <property type="entry name" value="SIGMA54_INTERACT_3"/>
    <property type="match status" value="1"/>
</dbReference>
<dbReference type="SMART" id="SM00448">
    <property type="entry name" value="REC"/>
    <property type="match status" value="1"/>
</dbReference>
<dbReference type="PROSITE" id="PS00676">
    <property type="entry name" value="SIGMA54_INTERACT_2"/>
    <property type="match status" value="1"/>
</dbReference>
<keyword evidence="10" id="KW-1185">Reference proteome</keyword>
<dbReference type="InterPro" id="IPR011006">
    <property type="entry name" value="CheY-like_superfamily"/>
</dbReference>
<keyword evidence="1" id="KW-0547">Nucleotide-binding</keyword>
<dbReference type="PROSITE" id="PS50110">
    <property type="entry name" value="RESPONSE_REGULATORY"/>
    <property type="match status" value="1"/>
</dbReference>
<dbReference type="PROSITE" id="PS00675">
    <property type="entry name" value="SIGMA54_INTERACT_1"/>
    <property type="match status" value="1"/>
</dbReference>
<dbReference type="CDD" id="cd17549">
    <property type="entry name" value="REC_DctD-like"/>
    <property type="match status" value="1"/>
</dbReference>
<dbReference type="InterPro" id="IPR001789">
    <property type="entry name" value="Sig_transdc_resp-reg_receiver"/>
</dbReference>
<evidence type="ECO:0000259" key="8">
    <source>
        <dbReference type="PROSITE" id="PS50110"/>
    </source>
</evidence>
<dbReference type="PRINTS" id="PR01590">
    <property type="entry name" value="HTHFIS"/>
</dbReference>
<evidence type="ECO:0000259" key="7">
    <source>
        <dbReference type="PROSITE" id="PS50045"/>
    </source>
</evidence>
<evidence type="ECO:0000256" key="4">
    <source>
        <dbReference type="ARBA" id="ARBA00023125"/>
    </source>
</evidence>
<dbReference type="InterPro" id="IPR002197">
    <property type="entry name" value="HTH_Fis"/>
</dbReference>
<feature type="domain" description="Response regulatory" evidence="8">
    <location>
        <begin position="4"/>
        <end position="118"/>
    </location>
</feature>
<proteinExistence type="predicted"/>
<evidence type="ECO:0000256" key="5">
    <source>
        <dbReference type="ARBA" id="ARBA00023163"/>
    </source>
</evidence>
<dbReference type="SUPFAM" id="SSF52172">
    <property type="entry name" value="CheY-like"/>
    <property type="match status" value="1"/>
</dbReference>
<dbReference type="InterPro" id="IPR025944">
    <property type="entry name" value="Sigma_54_int_dom_CS"/>
</dbReference>
<evidence type="ECO:0000256" key="6">
    <source>
        <dbReference type="PROSITE-ProRule" id="PRU00169"/>
    </source>
</evidence>
<dbReference type="SMART" id="SM00382">
    <property type="entry name" value="AAA"/>
    <property type="match status" value="1"/>
</dbReference>
<evidence type="ECO:0000256" key="1">
    <source>
        <dbReference type="ARBA" id="ARBA00022741"/>
    </source>
</evidence>
<feature type="domain" description="Sigma-54 factor interaction" evidence="7">
    <location>
        <begin position="142"/>
        <end position="370"/>
    </location>
</feature>
<keyword evidence="3" id="KW-0805">Transcription regulation</keyword>
<comment type="caution">
    <text evidence="9">The sequence shown here is derived from an EMBL/GenBank/DDBJ whole genome shotgun (WGS) entry which is preliminary data.</text>
</comment>
<reference evidence="9" key="1">
    <citation type="submission" date="2022-05" db="EMBL/GenBank/DDBJ databases">
        <title>Schlegelella sp. nov., isolated from mangrove soil.</title>
        <authorList>
            <person name="Liu Y."/>
            <person name="Ge X."/>
            <person name="Liu W."/>
        </authorList>
    </citation>
    <scope>NUCLEOTIDE SEQUENCE</scope>
    <source>
        <strain evidence="9">S2-27</strain>
    </source>
</reference>
<evidence type="ECO:0000313" key="10">
    <source>
        <dbReference type="Proteomes" id="UP001165541"/>
    </source>
</evidence>
<dbReference type="Pfam" id="PF00158">
    <property type="entry name" value="Sigma54_activat"/>
    <property type="match status" value="1"/>
</dbReference>
<dbReference type="SUPFAM" id="SSF46689">
    <property type="entry name" value="Homeodomain-like"/>
    <property type="match status" value="1"/>
</dbReference>
<dbReference type="InterPro" id="IPR025662">
    <property type="entry name" value="Sigma_54_int_dom_ATP-bd_1"/>
</dbReference>
<dbReference type="InterPro" id="IPR025943">
    <property type="entry name" value="Sigma_54_int_dom_ATP-bd_2"/>
</dbReference>
<dbReference type="Gene3D" id="1.10.10.60">
    <property type="entry name" value="Homeodomain-like"/>
    <property type="match status" value="1"/>
</dbReference>
<evidence type="ECO:0000256" key="2">
    <source>
        <dbReference type="ARBA" id="ARBA00022840"/>
    </source>
</evidence>
<dbReference type="PANTHER" id="PTHR32071:SF57">
    <property type="entry name" value="C4-DICARBOXYLATE TRANSPORT TRANSCRIPTIONAL REGULATORY PROTEIN DCTD"/>
    <property type="match status" value="1"/>
</dbReference>
<dbReference type="InterPro" id="IPR002078">
    <property type="entry name" value="Sigma_54_int"/>
</dbReference>
<evidence type="ECO:0000313" key="9">
    <source>
        <dbReference type="EMBL" id="MCM5680767.1"/>
    </source>
</evidence>
<evidence type="ECO:0000256" key="3">
    <source>
        <dbReference type="ARBA" id="ARBA00023015"/>
    </source>
</evidence>
<keyword evidence="5" id="KW-0804">Transcription</keyword>
<feature type="modified residue" description="4-aspartylphosphate" evidence="6">
    <location>
        <position position="53"/>
    </location>
</feature>
<keyword evidence="6" id="KW-0597">Phosphoprotein</keyword>
<organism evidence="9 10">
    <name type="scientific">Caldimonas mangrovi</name>
    <dbReference type="NCBI Taxonomy" id="2944811"/>
    <lineage>
        <taxon>Bacteria</taxon>
        <taxon>Pseudomonadati</taxon>
        <taxon>Pseudomonadota</taxon>
        <taxon>Betaproteobacteria</taxon>
        <taxon>Burkholderiales</taxon>
        <taxon>Sphaerotilaceae</taxon>
        <taxon>Caldimonas</taxon>
    </lineage>
</organism>